<evidence type="ECO:0000256" key="5">
    <source>
        <dbReference type="ARBA" id="ARBA00023242"/>
    </source>
</evidence>
<dbReference type="SMART" id="SM00301">
    <property type="entry name" value="DM"/>
    <property type="match status" value="1"/>
</dbReference>
<evidence type="ECO:0000313" key="10">
    <source>
        <dbReference type="Proteomes" id="UP001159427"/>
    </source>
</evidence>
<dbReference type="InterPro" id="IPR009060">
    <property type="entry name" value="UBA-like_sf"/>
</dbReference>
<dbReference type="InterPro" id="IPR005173">
    <property type="entry name" value="DMA"/>
</dbReference>
<comment type="similarity">
    <text evidence="1">Belongs to the DMRT family.</text>
</comment>
<evidence type="ECO:0000313" key="9">
    <source>
        <dbReference type="EMBL" id="CAH3028804.1"/>
    </source>
</evidence>
<dbReference type="Pfam" id="PF00751">
    <property type="entry name" value="DM"/>
    <property type="match status" value="1"/>
</dbReference>
<feature type="compositionally biased region" description="Polar residues" evidence="7">
    <location>
        <begin position="15"/>
        <end position="25"/>
    </location>
</feature>
<evidence type="ECO:0000256" key="4">
    <source>
        <dbReference type="ARBA" id="ARBA00023125"/>
    </source>
</evidence>
<feature type="region of interest" description="Disordered" evidence="7">
    <location>
        <begin position="1"/>
        <end position="25"/>
    </location>
</feature>
<feature type="compositionally biased region" description="Low complexity" evidence="7">
    <location>
        <begin position="132"/>
        <end position="145"/>
    </location>
</feature>
<evidence type="ECO:0000256" key="7">
    <source>
        <dbReference type="SAM" id="MobiDB-lite"/>
    </source>
</evidence>
<keyword evidence="3 6" id="KW-0862">Zinc</keyword>
<organism evidence="9 10">
    <name type="scientific">Porites evermanni</name>
    <dbReference type="NCBI Taxonomy" id="104178"/>
    <lineage>
        <taxon>Eukaryota</taxon>
        <taxon>Metazoa</taxon>
        <taxon>Cnidaria</taxon>
        <taxon>Anthozoa</taxon>
        <taxon>Hexacorallia</taxon>
        <taxon>Scleractinia</taxon>
        <taxon>Fungiina</taxon>
        <taxon>Poritidae</taxon>
        <taxon>Porites</taxon>
    </lineage>
</organism>
<dbReference type="InterPro" id="IPR026607">
    <property type="entry name" value="DMRT"/>
</dbReference>
<evidence type="ECO:0000256" key="2">
    <source>
        <dbReference type="ARBA" id="ARBA00022723"/>
    </source>
</evidence>
<sequence>MHQHEVKDELKESNSGDLKATASNRNPKCTRCRNHGILSDLRGHKHQCRFKDCTCMDCRTVAERQRLTAARIALFRQQKGNEADMIVHTPELDQMESSLLNGWSDGEEHREGLLKRKSSGVGDNGEAASPESSNSDYSSGQSSASKRLHMESPLPTVIPSPTDILTRAFPGLSTTVLEHVLKGCNGNVLQAIEVIVQYNATKPLTNGMVGQQNVLQAQASPDMIPQASPHAQVPTPGSIPPIFKFNYVNGQYRYLMPPSLMPLASYMMPTTNGLGVPFPQFPVEMQNHQFKPVENTPETEVKSENGSSETKPVVNGYHTGVCKGCGQDTNPNENLCLACSASFTRK</sequence>
<keyword evidence="2 6" id="KW-0479">Metal-binding</keyword>
<name>A0ABN8MLC2_9CNID</name>
<dbReference type="InterPro" id="IPR001275">
    <property type="entry name" value="DM_DNA-bd"/>
</dbReference>
<gene>
    <name evidence="9" type="ORF">PEVE_00034920</name>
</gene>
<reference evidence="9 10" key="1">
    <citation type="submission" date="2022-05" db="EMBL/GenBank/DDBJ databases">
        <authorList>
            <consortium name="Genoscope - CEA"/>
            <person name="William W."/>
        </authorList>
    </citation>
    <scope>NUCLEOTIDE SEQUENCE [LARGE SCALE GENOMIC DNA]</scope>
</reference>
<comment type="caution">
    <text evidence="9">The sequence shown here is derived from an EMBL/GenBank/DDBJ whole genome shotgun (WGS) entry which is preliminary data.</text>
</comment>
<feature type="domain" description="DM" evidence="8">
    <location>
        <begin position="29"/>
        <end position="76"/>
    </location>
</feature>
<dbReference type="PANTHER" id="PTHR12322">
    <property type="entry name" value="DOUBLESEX AND MAB-3 RELATED TRANSCRIPTION FACTOR DMRT"/>
    <property type="match status" value="1"/>
</dbReference>
<dbReference type="SUPFAM" id="SSF46934">
    <property type="entry name" value="UBA-like"/>
    <property type="match status" value="1"/>
</dbReference>
<feature type="region of interest" description="Disordered" evidence="7">
    <location>
        <begin position="292"/>
        <end position="312"/>
    </location>
</feature>
<dbReference type="SUPFAM" id="SSF82927">
    <property type="entry name" value="Cysteine-rich DNA binding domain, (DM domain)"/>
    <property type="match status" value="1"/>
</dbReference>
<evidence type="ECO:0000256" key="6">
    <source>
        <dbReference type="PROSITE-ProRule" id="PRU00070"/>
    </source>
</evidence>
<keyword evidence="10" id="KW-1185">Reference proteome</keyword>
<protein>
    <recommendedName>
        <fullName evidence="8">DM domain-containing protein</fullName>
    </recommendedName>
</protein>
<keyword evidence="5 6" id="KW-0539">Nucleus</keyword>
<dbReference type="PANTHER" id="PTHR12322:SF53">
    <property type="entry name" value="DOUBLESEX-MAB RELATED 11E"/>
    <property type="match status" value="1"/>
</dbReference>
<dbReference type="InterPro" id="IPR036407">
    <property type="entry name" value="DM_DNA-bd_sf"/>
</dbReference>
<comment type="subcellular location">
    <subcellularLocation>
        <location evidence="6">Nucleus</location>
    </subcellularLocation>
</comment>
<feature type="compositionally biased region" description="Basic and acidic residues" evidence="7">
    <location>
        <begin position="1"/>
        <end position="14"/>
    </location>
</feature>
<accession>A0ABN8MLC2</accession>
<dbReference type="EMBL" id="CALNXI010000535">
    <property type="protein sequence ID" value="CAH3028804.1"/>
    <property type="molecule type" value="Genomic_DNA"/>
</dbReference>
<dbReference type="Proteomes" id="UP001159427">
    <property type="component" value="Unassembled WGS sequence"/>
</dbReference>
<evidence type="ECO:0000259" key="8">
    <source>
        <dbReference type="PROSITE" id="PS50809"/>
    </source>
</evidence>
<proteinExistence type="inferred from homology"/>
<keyword evidence="4 6" id="KW-0238">DNA-binding</keyword>
<evidence type="ECO:0000256" key="1">
    <source>
        <dbReference type="ARBA" id="ARBA00006834"/>
    </source>
</evidence>
<dbReference type="Gene3D" id="4.10.1040.10">
    <property type="entry name" value="DM DNA-binding domain"/>
    <property type="match status" value="1"/>
</dbReference>
<dbReference type="PROSITE" id="PS50809">
    <property type="entry name" value="DM_2"/>
    <property type="match status" value="1"/>
</dbReference>
<feature type="DNA-binding region" description="DM" evidence="6">
    <location>
        <begin position="29"/>
        <end position="76"/>
    </location>
</feature>
<feature type="region of interest" description="Disordered" evidence="7">
    <location>
        <begin position="102"/>
        <end position="156"/>
    </location>
</feature>
<dbReference type="Pfam" id="PF03474">
    <property type="entry name" value="DMA"/>
    <property type="match status" value="1"/>
</dbReference>
<dbReference type="PROSITE" id="PS40000">
    <property type="entry name" value="DM_1"/>
    <property type="match status" value="1"/>
</dbReference>
<evidence type="ECO:0000256" key="3">
    <source>
        <dbReference type="ARBA" id="ARBA00022833"/>
    </source>
</evidence>